<evidence type="ECO:0000313" key="1">
    <source>
        <dbReference type="EMBL" id="CAG8577751.1"/>
    </source>
</evidence>
<evidence type="ECO:0000313" key="2">
    <source>
        <dbReference type="Proteomes" id="UP000789901"/>
    </source>
</evidence>
<organism evidence="1 2">
    <name type="scientific">Gigaspora margarita</name>
    <dbReference type="NCBI Taxonomy" id="4874"/>
    <lineage>
        <taxon>Eukaryota</taxon>
        <taxon>Fungi</taxon>
        <taxon>Fungi incertae sedis</taxon>
        <taxon>Mucoromycota</taxon>
        <taxon>Glomeromycotina</taxon>
        <taxon>Glomeromycetes</taxon>
        <taxon>Diversisporales</taxon>
        <taxon>Gigasporaceae</taxon>
        <taxon>Gigaspora</taxon>
    </lineage>
</organism>
<accession>A0ABN7UEM3</accession>
<protein>
    <submittedName>
        <fullName evidence="1">37355_t:CDS:1</fullName>
    </submittedName>
</protein>
<name>A0ABN7UEM3_GIGMA</name>
<gene>
    <name evidence="1" type="ORF">GMARGA_LOCUS5797</name>
</gene>
<dbReference type="Proteomes" id="UP000789901">
    <property type="component" value="Unassembled WGS sequence"/>
</dbReference>
<comment type="caution">
    <text evidence="1">The sequence shown here is derived from an EMBL/GenBank/DDBJ whole genome shotgun (WGS) entry which is preliminary data.</text>
</comment>
<reference evidence="1 2" key="1">
    <citation type="submission" date="2021-06" db="EMBL/GenBank/DDBJ databases">
        <authorList>
            <person name="Kallberg Y."/>
            <person name="Tangrot J."/>
            <person name="Rosling A."/>
        </authorList>
    </citation>
    <scope>NUCLEOTIDE SEQUENCE [LARGE SCALE GENOMIC DNA]</scope>
    <source>
        <strain evidence="1 2">120-4 pot B 10/14</strain>
    </source>
</reference>
<dbReference type="EMBL" id="CAJVQB010002514">
    <property type="protein sequence ID" value="CAG8577751.1"/>
    <property type="molecule type" value="Genomic_DNA"/>
</dbReference>
<proteinExistence type="predicted"/>
<keyword evidence="2" id="KW-1185">Reference proteome</keyword>
<sequence length="143" mass="16363">MVTRESLWASENLSMKQGKYGNRNRQRGITERIKTIREGSNENNETTQVDEATKAYINNTCQNTISTIIEKVKELINQQAESQKAWNEQIQQTMNNRFNQLVQMNWNNTTRQSANNQLAGNNQATNLSPVTICSAIEAREDLL</sequence>